<evidence type="ECO:0000256" key="2">
    <source>
        <dbReference type="SAM" id="Phobius"/>
    </source>
</evidence>
<dbReference type="AlphaFoldDB" id="A0ABC8UJ21"/>
<feature type="transmembrane region" description="Helical" evidence="2">
    <location>
        <begin position="12"/>
        <end position="36"/>
    </location>
</feature>
<keyword evidence="3" id="KW-0732">Signal</keyword>
<keyword evidence="2" id="KW-1133">Transmembrane helix</keyword>
<feature type="signal peptide" evidence="3">
    <location>
        <begin position="1"/>
        <end position="21"/>
    </location>
</feature>
<keyword evidence="2" id="KW-0472">Membrane</keyword>
<feature type="compositionally biased region" description="Polar residues" evidence="1">
    <location>
        <begin position="227"/>
        <end position="237"/>
    </location>
</feature>
<evidence type="ECO:0000256" key="1">
    <source>
        <dbReference type="SAM" id="MobiDB-lite"/>
    </source>
</evidence>
<accession>A0ABC8UJ21</accession>
<protein>
    <submittedName>
        <fullName evidence="4">Uncharacterized protein</fullName>
    </submittedName>
</protein>
<sequence length="237" mass="26959">MIFLFWMFLLDPLIMLNGAESIVLMMAVFFVPFLLIGHEAGQGGIRSLYRGQTPDLKVQIEKQASKEPSLQSHEQDMEIGYEEDKPSSLTFEGLEQKFQDEILKLIKEHGDEEDAENTRHREKIVEISNQYQEKLSSLRTLQANRREEFLRKESQARLHQYQQAGISHHLVIASSVDPHGYSGSAATEAHQAYATGQYESYRDRTSSLGGGRSQGTEGRVPYPQGRVYNNNAGARYY</sequence>
<proteinExistence type="predicted"/>
<evidence type="ECO:0000313" key="4">
    <source>
        <dbReference type="EMBL" id="CAK9180959.1"/>
    </source>
</evidence>
<evidence type="ECO:0000313" key="5">
    <source>
        <dbReference type="Proteomes" id="UP001642360"/>
    </source>
</evidence>
<evidence type="ECO:0000256" key="3">
    <source>
        <dbReference type="SAM" id="SignalP"/>
    </source>
</evidence>
<dbReference type="Proteomes" id="UP001642360">
    <property type="component" value="Unassembled WGS sequence"/>
</dbReference>
<feature type="region of interest" description="Disordered" evidence="1">
    <location>
        <begin position="202"/>
        <end position="237"/>
    </location>
</feature>
<keyword evidence="5" id="KW-1185">Reference proteome</keyword>
<keyword evidence="2" id="KW-0812">Transmembrane</keyword>
<dbReference type="EMBL" id="CAUOFW020007880">
    <property type="protein sequence ID" value="CAK9180959.1"/>
    <property type="molecule type" value="Genomic_DNA"/>
</dbReference>
<reference evidence="4 5" key="1">
    <citation type="submission" date="2024-02" db="EMBL/GenBank/DDBJ databases">
        <authorList>
            <person name="Vignale AGUSTIN F."/>
            <person name="Sosa J E."/>
            <person name="Modenutti C."/>
        </authorList>
    </citation>
    <scope>NUCLEOTIDE SEQUENCE [LARGE SCALE GENOMIC DNA]</scope>
</reference>
<name>A0ABC8UJ21_9AQUA</name>
<dbReference type="PANTHER" id="PTHR34210:SF4">
    <property type="match status" value="1"/>
</dbReference>
<organism evidence="4 5">
    <name type="scientific">Ilex paraguariensis</name>
    <name type="common">yerba mate</name>
    <dbReference type="NCBI Taxonomy" id="185542"/>
    <lineage>
        <taxon>Eukaryota</taxon>
        <taxon>Viridiplantae</taxon>
        <taxon>Streptophyta</taxon>
        <taxon>Embryophyta</taxon>
        <taxon>Tracheophyta</taxon>
        <taxon>Spermatophyta</taxon>
        <taxon>Magnoliopsida</taxon>
        <taxon>eudicotyledons</taxon>
        <taxon>Gunneridae</taxon>
        <taxon>Pentapetalae</taxon>
        <taxon>asterids</taxon>
        <taxon>campanulids</taxon>
        <taxon>Aquifoliales</taxon>
        <taxon>Aquifoliaceae</taxon>
        <taxon>Ilex</taxon>
    </lineage>
</organism>
<dbReference type="PANTHER" id="PTHR34210">
    <property type="entry name" value="OS01G0252900 PROTEIN"/>
    <property type="match status" value="1"/>
</dbReference>
<gene>
    <name evidence="4" type="ORF">ILEXP_LOCUS50983</name>
</gene>
<feature type="chain" id="PRO_5044850784" evidence="3">
    <location>
        <begin position="22"/>
        <end position="237"/>
    </location>
</feature>
<comment type="caution">
    <text evidence="4">The sequence shown here is derived from an EMBL/GenBank/DDBJ whole genome shotgun (WGS) entry which is preliminary data.</text>
</comment>